<dbReference type="PANTHER" id="PTHR30405:SF25">
    <property type="entry name" value="RNA-GUIDED DNA ENDONUCLEASE INSQ-RELATED"/>
    <property type="match status" value="1"/>
</dbReference>
<evidence type="ECO:0000256" key="6">
    <source>
        <dbReference type="ARBA" id="ARBA00023125"/>
    </source>
</evidence>
<feature type="domain" description="Cas12f1-like TNB" evidence="10">
    <location>
        <begin position="315"/>
        <end position="382"/>
    </location>
</feature>
<reference evidence="12" key="1">
    <citation type="submission" date="2023-01" db="EMBL/GenBank/DDBJ databases">
        <title>Human gut microbiome strain richness.</title>
        <authorList>
            <person name="Chen-Liaw A."/>
        </authorList>
    </citation>
    <scope>NUCLEOTIDE SEQUENCE</scope>
    <source>
        <strain evidence="12">1001283st1_G1_1001283B150217_161031</strain>
    </source>
</reference>
<evidence type="ECO:0000256" key="3">
    <source>
        <dbReference type="ARBA" id="ARBA00022578"/>
    </source>
</evidence>
<dbReference type="GO" id="GO:0046872">
    <property type="term" value="F:metal ion binding"/>
    <property type="evidence" value="ECO:0007669"/>
    <property type="project" value="UniProtKB-KW"/>
</dbReference>
<evidence type="ECO:0000256" key="8">
    <source>
        <dbReference type="SAM" id="Coils"/>
    </source>
</evidence>
<dbReference type="InterPro" id="IPR010095">
    <property type="entry name" value="Cas12f1-like_TNB"/>
</dbReference>
<dbReference type="GO" id="GO:0032196">
    <property type="term" value="P:transposition"/>
    <property type="evidence" value="ECO:0007669"/>
    <property type="project" value="UniProtKB-KW"/>
</dbReference>
<proteinExistence type="inferred from homology"/>
<evidence type="ECO:0000256" key="4">
    <source>
        <dbReference type="ARBA" id="ARBA00022723"/>
    </source>
</evidence>
<comment type="similarity">
    <text evidence="1">In the C-terminal section; belongs to the transposase 35 family.</text>
</comment>
<keyword evidence="3" id="KW-0815">Transposition</keyword>
<sequence length="391" mass="45924">MLKSYKTEINPTPEQKQIINRTIGVCRYVYNFYLAHNQEIYKNDKRFVSGMDFSKWLNNEFIPNNPDLHWIKEVSSKSVKQSVMNAERAFKNFFKGKSHFPEFKKKAKSDVKMYFVKTDAKVIIPCERHRIKIPTLGWVRLKEKGYIPTNPNTHTIKSGAVSYKAGRYYVSVLVDEQEQQKPVLNEFGIGIDLGLKDFAICSNGKTYKNINKSSQIRKLEKKLRREQRSLSRKYESYKKLNKNLKGEATRQNIQKQKLKVQKLYQRLDNIRIDYVNKVISELVKTKPMWITIEDLNVSGMMKNRHLSKTIAQQKFFEFRTKLLAKCNEYGIELRVVDRFYPSSKICHCCGSVKSDLKLSDRTYHCNECGYTEDRDYNASLNLRDCQTYSIA</sequence>
<feature type="domain" description="Probable transposase IS891/IS1136/IS1341" evidence="9">
    <location>
        <begin position="172"/>
        <end position="304"/>
    </location>
</feature>
<dbReference type="Proteomes" id="UP001210809">
    <property type="component" value="Unassembled WGS sequence"/>
</dbReference>
<dbReference type="InterPro" id="IPR021027">
    <property type="entry name" value="Transposase_put_HTH"/>
</dbReference>
<dbReference type="InterPro" id="IPR051399">
    <property type="entry name" value="RNA-guided_DNA_endo/Transpos"/>
</dbReference>
<dbReference type="GO" id="GO:0003677">
    <property type="term" value="F:DNA binding"/>
    <property type="evidence" value="ECO:0007669"/>
    <property type="project" value="UniProtKB-KW"/>
</dbReference>
<dbReference type="GO" id="GO:0006310">
    <property type="term" value="P:DNA recombination"/>
    <property type="evidence" value="ECO:0007669"/>
    <property type="project" value="UniProtKB-KW"/>
</dbReference>
<dbReference type="PANTHER" id="PTHR30405">
    <property type="entry name" value="TRANSPOSASE"/>
    <property type="match status" value="1"/>
</dbReference>
<evidence type="ECO:0000256" key="7">
    <source>
        <dbReference type="ARBA" id="ARBA00023172"/>
    </source>
</evidence>
<name>A0AAW6D4K8_9FIRM</name>
<dbReference type="InterPro" id="IPR001959">
    <property type="entry name" value="Transposase"/>
</dbReference>
<keyword evidence="4" id="KW-0479">Metal-binding</keyword>
<evidence type="ECO:0000256" key="1">
    <source>
        <dbReference type="ARBA" id="ARBA00008761"/>
    </source>
</evidence>
<comment type="similarity">
    <text evidence="2">In the N-terminal section; belongs to the transposase 2 family.</text>
</comment>
<evidence type="ECO:0000256" key="5">
    <source>
        <dbReference type="ARBA" id="ARBA00022833"/>
    </source>
</evidence>
<gene>
    <name evidence="12" type="ORF">PNE09_06200</name>
</gene>
<dbReference type="Pfam" id="PF07282">
    <property type="entry name" value="Cas12f1-like_TNB"/>
    <property type="match status" value="1"/>
</dbReference>
<dbReference type="Pfam" id="PF12323">
    <property type="entry name" value="HTH_OrfB_IS605"/>
    <property type="match status" value="1"/>
</dbReference>
<evidence type="ECO:0000259" key="10">
    <source>
        <dbReference type="Pfam" id="PF07282"/>
    </source>
</evidence>
<keyword evidence="5" id="KW-0862">Zinc</keyword>
<keyword evidence="6" id="KW-0238">DNA-binding</keyword>
<accession>A0AAW6D4K8</accession>
<evidence type="ECO:0000259" key="11">
    <source>
        <dbReference type="Pfam" id="PF12323"/>
    </source>
</evidence>
<feature type="domain" description="Transposase putative helix-turn-helix" evidence="11">
    <location>
        <begin position="1"/>
        <end position="45"/>
    </location>
</feature>
<comment type="caution">
    <text evidence="12">The sequence shown here is derived from an EMBL/GenBank/DDBJ whole genome shotgun (WGS) entry which is preliminary data.</text>
</comment>
<dbReference type="Pfam" id="PF01385">
    <property type="entry name" value="OrfB_IS605"/>
    <property type="match status" value="1"/>
</dbReference>
<evidence type="ECO:0000313" key="12">
    <source>
        <dbReference type="EMBL" id="MDB8003655.1"/>
    </source>
</evidence>
<keyword evidence="8" id="KW-0175">Coiled coil</keyword>
<protein>
    <submittedName>
        <fullName evidence="12">Transposase</fullName>
    </submittedName>
</protein>
<evidence type="ECO:0000256" key="2">
    <source>
        <dbReference type="ARBA" id="ARBA00011044"/>
    </source>
</evidence>
<dbReference type="NCBIfam" id="NF040570">
    <property type="entry name" value="guided_TnpB"/>
    <property type="match status" value="1"/>
</dbReference>
<dbReference type="NCBIfam" id="TIGR01766">
    <property type="entry name" value="IS200/IS605 family accessory protein TnpB-like domain"/>
    <property type="match status" value="1"/>
</dbReference>
<evidence type="ECO:0000259" key="9">
    <source>
        <dbReference type="Pfam" id="PF01385"/>
    </source>
</evidence>
<feature type="coiled-coil region" evidence="8">
    <location>
        <begin position="209"/>
        <end position="273"/>
    </location>
</feature>
<keyword evidence="7" id="KW-0233">DNA recombination</keyword>
<dbReference type="AlphaFoldDB" id="A0AAW6D4K8"/>
<dbReference type="EMBL" id="JAQLXW010000007">
    <property type="protein sequence ID" value="MDB8003655.1"/>
    <property type="molecule type" value="Genomic_DNA"/>
</dbReference>
<evidence type="ECO:0000313" key="13">
    <source>
        <dbReference type="Proteomes" id="UP001210809"/>
    </source>
</evidence>
<organism evidence="12 13">
    <name type="scientific">[Eubacterium] siraeum</name>
    <dbReference type="NCBI Taxonomy" id="39492"/>
    <lineage>
        <taxon>Bacteria</taxon>
        <taxon>Bacillati</taxon>
        <taxon>Bacillota</taxon>
        <taxon>Clostridia</taxon>
        <taxon>Eubacteriales</taxon>
        <taxon>Oscillospiraceae</taxon>
        <taxon>Oscillospiraceae incertae sedis</taxon>
    </lineage>
</organism>